<evidence type="ECO:0000313" key="9">
    <source>
        <dbReference type="EMBL" id="KAL2348554.1"/>
    </source>
</evidence>
<keyword evidence="6" id="KW-0547">Nucleotide-binding</keyword>
<comment type="catalytic activity">
    <reaction evidence="5">
        <text>ATP + H2O = ADP + phosphate + H(+)</text>
        <dbReference type="Rhea" id="RHEA:13065"/>
        <dbReference type="ChEBI" id="CHEBI:15377"/>
        <dbReference type="ChEBI" id="CHEBI:15378"/>
        <dbReference type="ChEBI" id="CHEBI:30616"/>
        <dbReference type="ChEBI" id="CHEBI:43474"/>
        <dbReference type="ChEBI" id="CHEBI:456216"/>
    </reaction>
</comment>
<dbReference type="Gene3D" id="3.40.50.300">
    <property type="entry name" value="P-loop containing nucleotide triphosphate hydrolases"/>
    <property type="match status" value="1"/>
</dbReference>
<dbReference type="Pfam" id="PF14363">
    <property type="entry name" value="AAA_assoc"/>
    <property type="match status" value="1"/>
</dbReference>
<dbReference type="AlphaFoldDB" id="A0ABD1NK84"/>
<accession>A0ABD1NK84</accession>
<dbReference type="SUPFAM" id="SSF52540">
    <property type="entry name" value="P-loop containing nucleoside triphosphate hydrolases"/>
    <property type="match status" value="1"/>
</dbReference>
<dbReference type="Proteomes" id="UP001603857">
    <property type="component" value="Unassembled WGS sequence"/>
</dbReference>
<dbReference type="CDD" id="cd19510">
    <property type="entry name" value="RecA-like_BCS1"/>
    <property type="match status" value="1"/>
</dbReference>
<keyword evidence="3" id="KW-0378">Hydrolase</keyword>
<keyword evidence="6" id="KW-0067">ATP-binding</keyword>
<dbReference type="InterPro" id="IPR003959">
    <property type="entry name" value="ATPase_AAA_core"/>
</dbReference>
<keyword evidence="4" id="KW-0460">Magnesium</keyword>
<dbReference type="PROSITE" id="PS00674">
    <property type="entry name" value="AAA"/>
    <property type="match status" value="1"/>
</dbReference>
<evidence type="ECO:0000256" key="5">
    <source>
        <dbReference type="ARBA" id="ARBA00049360"/>
    </source>
</evidence>
<dbReference type="InterPro" id="IPR050747">
    <property type="entry name" value="Mitochondrial_chaperone_BCS1"/>
</dbReference>
<feature type="region of interest" description="Disordered" evidence="7">
    <location>
        <begin position="453"/>
        <end position="488"/>
    </location>
</feature>
<dbReference type="SMART" id="SM00382">
    <property type="entry name" value="AAA"/>
    <property type="match status" value="1"/>
</dbReference>
<evidence type="ECO:0000256" key="3">
    <source>
        <dbReference type="ARBA" id="ARBA00022801"/>
    </source>
</evidence>
<comment type="cofactor">
    <cofactor evidence="1">
        <name>Mg(2+)</name>
        <dbReference type="ChEBI" id="CHEBI:18420"/>
    </cofactor>
</comment>
<evidence type="ECO:0000256" key="4">
    <source>
        <dbReference type="ARBA" id="ARBA00022842"/>
    </source>
</evidence>
<dbReference type="Gene3D" id="6.10.280.40">
    <property type="match status" value="1"/>
</dbReference>
<name>A0ABD1NK84_9FABA</name>
<dbReference type="InterPro" id="IPR003960">
    <property type="entry name" value="ATPase_AAA_CS"/>
</dbReference>
<feature type="domain" description="AAA+ ATPase" evidence="8">
    <location>
        <begin position="249"/>
        <end position="384"/>
    </location>
</feature>
<sequence>MFSARDMPSPSSIFSAYASMTASMMLFRSMANDLIPQPLRGYLLNAIRYLIEPRSSTLTLIIEESAGISRNMVYDAAEAYLSSRVTPDNHRLTVTKTRMDKNLSLRLEKGEKLIDVFNAVPFKWRFVCSVESEKTNDVVVHNSSNARSAEKRWFEVTFPKKQKEMAVQVYLPFILERAREMMEQQRVLKMHTLDPSVCYSGVKWDSIILDHPSTFETLAMDPELKNAVMQDLDRFVKRKEFYKRVGRAWKRGYLLYGPPGTGKSSLIAAMANYLKFDIFDLQLGNVVRDSDLRRLLLATANRSILVIEDIDCTVDIPDRRHAHGLKQSDIQITLSGLLNFIDGLWSSCGDERIIIFTTNHKERLDPALLRPGRMDMHIHMSYCSYQGFKLLASNYLQTPSDHPLYGEIEGLIEDIQITPAQVAEELMKDEDAEATLEGFVKLLKRKKMEGDVCQNNSAEPKRSKVGCKQKSKGNIGVSVTQRRTRRIR</sequence>
<organism evidence="9 10">
    <name type="scientific">Flemingia macrophylla</name>
    <dbReference type="NCBI Taxonomy" id="520843"/>
    <lineage>
        <taxon>Eukaryota</taxon>
        <taxon>Viridiplantae</taxon>
        <taxon>Streptophyta</taxon>
        <taxon>Embryophyta</taxon>
        <taxon>Tracheophyta</taxon>
        <taxon>Spermatophyta</taxon>
        <taxon>Magnoliopsida</taxon>
        <taxon>eudicotyledons</taxon>
        <taxon>Gunneridae</taxon>
        <taxon>Pentapetalae</taxon>
        <taxon>rosids</taxon>
        <taxon>fabids</taxon>
        <taxon>Fabales</taxon>
        <taxon>Fabaceae</taxon>
        <taxon>Papilionoideae</taxon>
        <taxon>50 kb inversion clade</taxon>
        <taxon>NPAAA clade</taxon>
        <taxon>indigoferoid/millettioid clade</taxon>
        <taxon>Phaseoleae</taxon>
        <taxon>Flemingia</taxon>
    </lineage>
</organism>
<comment type="caution">
    <text evidence="9">The sequence shown here is derived from an EMBL/GenBank/DDBJ whole genome shotgun (WGS) entry which is preliminary data.</text>
</comment>
<reference evidence="9 10" key="1">
    <citation type="submission" date="2024-08" db="EMBL/GenBank/DDBJ databases">
        <title>Insights into the chromosomal genome structure of Flemingia macrophylla.</title>
        <authorList>
            <person name="Ding Y."/>
            <person name="Zhao Y."/>
            <person name="Bi W."/>
            <person name="Wu M."/>
            <person name="Zhao G."/>
            <person name="Gong Y."/>
            <person name="Li W."/>
            <person name="Zhang P."/>
        </authorList>
    </citation>
    <scope>NUCLEOTIDE SEQUENCE [LARGE SCALE GENOMIC DNA]</scope>
    <source>
        <strain evidence="9">DYQJB</strain>
        <tissue evidence="9">Leaf</tissue>
    </source>
</reference>
<evidence type="ECO:0000259" key="8">
    <source>
        <dbReference type="SMART" id="SM00382"/>
    </source>
</evidence>
<dbReference type="InterPro" id="IPR025753">
    <property type="entry name" value="AAA_N_dom"/>
</dbReference>
<evidence type="ECO:0000256" key="7">
    <source>
        <dbReference type="SAM" id="MobiDB-lite"/>
    </source>
</evidence>
<dbReference type="PANTHER" id="PTHR23070">
    <property type="entry name" value="BCS1 AAA-TYPE ATPASE"/>
    <property type="match status" value="1"/>
</dbReference>
<dbReference type="Pfam" id="PF25568">
    <property type="entry name" value="AAA_lid_At3g28540"/>
    <property type="match status" value="1"/>
</dbReference>
<dbReference type="InterPro" id="IPR027417">
    <property type="entry name" value="P-loop_NTPase"/>
</dbReference>
<dbReference type="InterPro" id="IPR003593">
    <property type="entry name" value="AAA+_ATPase"/>
</dbReference>
<keyword evidence="10" id="KW-1185">Reference proteome</keyword>
<dbReference type="Pfam" id="PF00004">
    <property type="entry name" value="AAA"/>
    <property type="match status" value="1"/>
</dbReference>
<evidence type="ECO:0000256" key="2">
    <source>
        <dbReference type="ARBA" id="ARBA00007448"/>
    </source>
</evidence>
<evidence type="ECO:0000256" key="1">
    <source>
        <dbReference type="ARBA" id="ARBA00001946"/>
    </source>
</evidence>
<dbReference type="GO" id="GO:0005524">
    <property type="term" value="F:ATP binding"/>
    <property type="evidence" value="ECO:0007669"/>
    <property type="project" value="UniProtKB-KW"/>
</dbReference>
<proteinExistence type="inferred from homology"/>
<comment type="similarity">
    <text evidence="2">Belongs to the AAA ATPase family. BCS1 subfamily.</text>
</comment>
<evidence type="ECO:0000256" key="6">
    <source>
        <dbReference type="RuleBase" id="RU003651"/>
    </source>
</evidence>
<dbReference type="EMBL" id="JBGMDY010000001">
    <property type="protein sequence ID" value="KAL2348554.1"/>
    <property type="molecule type" value="Genomic_DNA"/>
</dbReference>
<protein>
    <recommendedName>
        <fullName evidence="8">AAA+ ATPase domain-containing protein</fullName>
    </recommendedName>
</protein>
<evidence type="ECO:0000313" key="10">
    <source>
        <dbReference type="Proteomes" id="UP001603857"/>
    </source>
</evidence>
<gene>
    <name evidence="9" type="ORF">Fmac_002554</name>
</gene>
<dbReference type="GO" id="GO:0006950">
    <property type="term" value="P:response to stress"/>
    <property type="evidence" value="ECO:0007669"/>
    <property type="project" value="UniProtKB-ARBA"/>
</dbReference>
<dbReference type="GO" id="GO:0016787">
    <property type="term" value="F:hydrolase activity"/>
    <property type="evidence" value="ECO:0007669"/>
    <property type="project" value="UniProtKB-KW"/>
</dbReference>
<dbReference type="InterPro" id="IPR058017">
    <property type="entry name" value="At3g28540-like_C"/>
</dbReference>